<name>A0ABS5NFR2_TSUPA</name>
<evidence type="ECO:0008006" key="3">
    <source>
        <dbReference type="Google" id="ProtNLM"/>
    </source>
</evidence>
<evidence type="ECO:0000313" key="1">
    <source>
        <dbReference type="EMBL" id="MBS4102442.1"/>
    </source>
</evidence>
<accession>A0ABS5NFR2</accession>
<proteinExistence type="predicted"/>
<sequence>MKFSIAGTIPTGQYANIQPTFEIEADSNDEALREGLRLMQAAYQAVGKSLDLEAAPTPQKPLGELLTCWASGTRVYFDPATHTYSSPDGTQGWLSGSAFAKKFHAEFPADIISSKMAAKALREREMHVLPADIVAMWAKKAEVSSSFGTSLHAAIELYGKYGDTSMALKGTRESVEVVNPYLAGAVRAFFDGREGEEAEYEVFVADDKLKHCGLIDRLKIVQLRGNDPIIVRVQDIKTGDIDKPQKIQGLLKGMVPDTVLGGYWAQLSFYAAILKRHGVIVEGLDIFHWNALAGAWDSYEHDVLELGGAF</sequence>
<keyword evidence="2" id="KW-1185">Reference proteome</keyword>
<evidence type="ECO:0000313" key="2">
    <source>
        <dbReference type="Proteomes" id="UP000676853"/>
    </source>
</evidence>
<organism evidence="1 2">
    <name type="scientific">Tsukamurella paurometabola</name>
    <name type="common">Corynebacterium paurometabolum</name>
    <dbReference type="NCBI Taxonomy" id="2061"/>
    <lineage>
        <taxon>Bacteria</taxon>
        <taxon>Bacillati</taxon>
        <taxon>Actinomycetota</taxon>
        <taxon>Actinomycetes</taxon>
        <taxon>Mycobacteriales</taxon>
        <taxon>Tsukamurellaceae</taxon>
        <taxon>Tsukamurella</taxon>
    </lineage>
</organism>
<dbReference type="RefSeq" id="WP_212554160.1">
    <property type="nucleotide sequence ID" value="NZ_JAGXOE010000034.1"/>
</dbReference>
<protein>
    <recommendedName>
        <fullName evidence="3">PD-(D/E)XK endonuclease-like domain-containing protein</fullName>
    </recommendedName>
</protein>
<gene>
    <name evidence="1" type="ORF">KFZ73_14490</name>
</gene>
<dbReference type="EMBL" id="JAGXOE010000034">
    <property type="protein sequence ID" value="MBS4102442.1"/>
    <property type="molecule type" value="Genomic_DNA"/>
</dbReference>
<reference evidence="1 2" key="1">
    <citation type="submission" date="2021-04" db="EMBL/GenBank/DDBJ databases">
        <title>Whole genome sequence analysis of a thiophenic sulfur metabolizing bacteria.</title>
        <authorList>
            <person name="Akhtar N."/>
            <person name="Akram J."/>
            <person name="Aslam A."/>
        </authorList>
    </citation>
    <scope>NUCLEOTIDE SEQUENCE [LARGE SCALE GENOMIC DNA]</scope>
    <source>
        <strain evidence="1 2">3OW</strain>
    </source>
</reference>
<dbReference type="Proteomes" id="UP000676853">
    <property type="component" value="Unassembled WGS sequence"/>
</dbReference>
<comment type="caution">
    <text evidence="1">The sequence shown here is derived from an EMBL/GenBank/DDBJ whole genome shotgun (WGS) entry which is preliminary data.</text>
</comment>